<gene>
    <name evidence="2" type="ORF">FBQ73_13275</name>
</gene>
<name>A0A6C1KRG8_XANAU</name>
<evidence type="ECO:0000313" key="3">
    <source>
        <dbReference type="Proteomes" id="UP000305131"/>
    </source>
</evidence>
<evidence type="ECO:0000256" key="1">
    <source>
        <dbReference type="SAM" id="MobiDB-lite"/>
    </source>
</evidence>
<sequence length="76" mass="7615">MPRNGILVAAAFVLVLALVAANVFSNRGTPEPSETAPENITAPSGNPPPLTTAPDAAPGRTLSPADGERSGGDPPR</sequence>
<evidence type="ECO:0000313" key="2">
    <source>
        <dbReference type="EMBL" id="TLX42606.1"/>
    </source>
</evidence>
<dbReference type="EMBL" id="VAUP01000028">
    <property type="protein sequence ID" value="TLX42606.1"/>
    <property type="molecule type" value="Genomic_DNA"/>
</dbReference>
<protein>
    <submittedName>
        <fullName evidence="2">Uncharacterized protein</fullName>
    </submittedName>
</protein>
<proteinExistence type="predicted"/>
<dbReference type="Proteomes" id="UP000305131">
    <property type="component" value="Unassembled WGS sequence"/>
</dbReference>
<dbReference type="GeneID" id="95774428"/>
<accession>A0A6C1KRG8</accession>
<feature type="compositionally biased region" description="Basic and acidic residues" evidence="1">
    <location>
        <begin position="66"/>
        <end position="76"/>
    </location>
</feature>
<organism evidence="2 3">
    <name type="scientific">Xanthobacter autotrophicus</name>
    <dbReference type="NCBI Taxonomy" id="280"/>
    <lineage>
        <taxon>Bacteria</taxon>
        <taxon>Pseudomonadati</taxon>
        <taxon>Pseudomonadota</taxon>
        <taxon>Alphaproteobacteria</taxon>
        <taxon>Hyphomicrobiales</taxon>
        <taxon>Xanthobacteraceae</taxon>
        <taxon>Xanthobacter</taxon>
    </lineage>
</organism>
<comment type="caution">
    <text evidence="2">The sequence shown here is derived from an EMBL/GenBank/DDBJ whole genome shotgun (WGS) entry which is preliminary data.</text>
</comment>
<reference evidence="2 3" key="1">
    <citation type="submission" date="2019-05" db="EMBL/GenBank/DDBJ databases">
        <authorList>
            <person name="Zhou X."/>
        </authorList>
    </citation>
    <scope>NUCLEOTIDE SEQUENCE [LARGE SCALE GENOMIC DNA]</scope>
    <source>
        <strain evidence="2 3">DSM 432</strain>
    </source>
</reference>
<dbReference type="AlphaFoldDB" id="A0A6C1KRG8"/>
<dbReference type="RefSeq" id="WP_138399966.1">
    <property type="nucleotide sequence ID" value="NZ_JBAFVI010000004.1"/>
</dbReference>
<feature type="region of interest" description="Disordered" evidence="1">
    <location>
        <begin position="26"/>
        <end position="76"/>
    </location>
</feature>